<keyword evidence="10" id="KW-0133">Cell shape</keyword>
<feature type="domain" description="Penicillin-binding protein transpeptidase" evidence="21">
    <location>
        <begin position="344"/>
        <end position="622"/>
    </location>
</feature>
<keyword evidence="18" id="KW-0175">Coiled coil</keyword>
<dbReference type="SUPFAM" id="SSF53955">
    <property type="entry name" value="Lysozyme-like"/>
    <property type="match status" value="1"/>
</dbReference>
<keyword evidence="6" id="KW-0328">Glycosyltransferase</keyword>
<dbReference type="GO" id="GO:0008360">
    <property type="term" value="P:regulation of cell shape"/>
    <property type="evidence" value="ECO:0007669"/>
    <property type="project" value="UniProtKB-KW"/>
</dbReference>
<dbReference type="GO" id="GO:0009002">
    <property type="term" value="F:serine-type D-Ala-D-Ala carboxypeptidase activity"/>
    <property type="evidence" value="ECO:0007669"/>
    <property type="project" value="UniProtKB-EC"/>
</dbReference>
<dbReference type="InterPro" id="IPR023346">
    <property type="entry name" value="Lysozyme-like_dom_sf"/>
</dbReference>
<keyword evidence="7" id="KW-0808">Transferase</keyword>
<feature type="coiled-coil region" evidence="18">
    <location>
        <begin position="652"/>
        <end position="679"/>
    </location>
</feature>
<dbReference type="FunFam" id="1.10.3810.10:FF:000001">
    <property type="entry name" value="Penicillin-binding protein 1A"/>
    <property type="match status" value="1"/>
</dbReference>
<evidence type="ECO:0000256" key="14">
    <source>
        <dbReference type="ARBA" id="ARBA00023268"/>
    </source>
</evidence>
<dbReference type="OrthoDB" id="9766909at2"/>
<evidence type="ECO:0000256" key="15">
    <source>
        <dbReference type="ARBA" id="ARBA00023316"/>
    </source>
</evidence>
<dbReference type="NCBIfam" id="TIGR02074">
    <property type="entry name" value="PBP_1a_fam"/>
    <property type="match status" value="1"/>
</dbReference>
<comment type="catalytic activity">
    <reaction evidence="16">
        <text>Preferential cleavage: (Ac)2-L-Lys-D-Ala-|-D-Ala. Also transpeptidation of peptidyl-alanyl moieties that are N-acyl substituents of D-alanine.</text>
        <dbReference type="EC" id="3.4.16.4"/>
    </reaction>
</comment>
<keyword evidence="3" id="KW-1003">Cell membrane</keyword>
<evidence type="ECO:0000256" key="12">
    <source>
        <dbReference type="ARBA" id="ARBA00022989"/>
    </source>
</evidence>
<evidence type="ECO:0000313" key="24">
    <source>
        <dbReference type="Proteomes" id="UP000034166"/>
    </source>
</evidence>
<evidence type="ECO:0000256" key="10">
    <source>
        <dbReference type="ARBA" id="ARBA00022960"/>
    </source>
</evidence>
<dbReference type="Pfam" id="PF00905">
    <property type="entry name" value="Transpeptidase"/>
    <property type="match status" value="1"/>
</dbReference>
<keyword evidence="5" id="KW-0645">Protease</keyword>
<evidence type="ECO:0000313" key="23">
    <source>
        <dbReference type="EMBL" id="KKK38507.1"/>
    </source>
</evidence>
<dbReference type="RefSeq" id="WP_046523198.1">
    <property type="nucleotide sequence ID" value="NZ_LAYY01000007.1"/>
</dbReference>
<keyword evidence="9" id="KW-0378">Hydrolase</keyword>
<evidence type="ECO:0000256" key="13">
    <source>
        <dbReference type="ARBA" id="ARBA00023136"/>
    </source>
</evidence>
<proteinExistence type="inferred from homology"/>
<dbReference type="EMBL" id="LAYY01000007">
    <property type="protein sequence ID" value="KKK38507.1"/>
    <property type="molecule type" value="Genomic_DNA"/>
</dbReference>
<dbReference type="InterPro" id="IPR036950">
    <property type="entry name" value="PBP_transglycosylase"/>
</dbReference>
<sequence length="711" mass="79216">MEKFKNKCKQLLLQGWDKLVIFWQRKHLTQIILLSGLVAILLSILWFAFIASQANVQSLKDGLEQSTVIYDKDGDEAGSVAANRTNGTTFEQLPEHVPNAVVAIEDERFYEHNGFDIKGITRAFFGNLFAGRITGGGSTLTQQLTKNALLSHERTYKRKVEELFLAVEIEKAYTKEEILEMYLNQVYFGSGAWGISNASKKYFSKDIKDVTISEAALLAGLLKAPSSLDPYKNYDNAITRRNLVLNKMNELGMISDEELDQAKNEKIRLRDGGGSIADRKYPYYMDAVMDEAIKLYGLTQEEIMTRGYVIHTQLDQNLQASLERVYKNNGLFPRGTGGVLVQSGAVLLDPQTGGVRALVGGRGEQVFRGFNRATHLKAQPGSTMKPLAVYTPALEEGYRYDSMLVDEKMSFGDYSPQNFSRTYQGEVPMYEAVEKSINLPAVWLLNEIGLQKGVESVKKFGIPVQEDDENLALALGGMHHGISPQQLAEAYSVFANDGKREESHLITKIVGPTGKVIAEHKPKTVRVTSKRVAEEMTSMLLNVVETGTGRAAKVEGMDIAGKTGSTQLPYADINGTKDQWFAGYTSGIVGAVWLGYDKSDREHYLSGSSSETVVPIFREIMKQASPYIEEKEFAVSSINDKLSKPGGRAINEEELKKRAKQLEDELKKTAEKVEEKIKEEAPKWNDVLEEAKRDAGRVGDKVKEKLKEWAP</sequence>
<dbReference type="GO" id="GO:0030288">
    <property type="term" value="C:outer membrane-bounded periplasmic space"/>
    <property type="evidence" value="ECO:0007669"/>
    <property type="project" value="TreeGrafter"/>
</dbReference>
<evidence type="ECO:0000256" key="17">
    <source>
        <dbReference type="ARBA" id="ARBA00049902"/>
    </source>
</evidence>
<evidence type="ECO:0000256" key="16">
    <source>
        <dbReference type="ARBA" id="ARBA00034000"/>
    </source>
</evidence>
<keyword evidence="11" id="KW-0573">Peptidoglycan synthesis</keyword>
<feature type="region of interest" description="Disordered" evidence="19">
    <location>
        <begin position="692"/>
        <end position="711"/>
    </location>
</feature>
<comment type="caution">
    <text evidence="23">The sequence shown here is derived from an EMBL/GenBank/DDBJ whole genome shotgun (WGS) entry which is preliminary data.</text>
</comment>
<accession>A0A0M2SZU3</accession>
<keyword evidence="12 20" id="KW-1133">Transmembrane helix</keyword>
<dbReference type="GO" id="GO:0071555">
    <property type="term" value="P:cell wall organization"/>
    <property type="evidence" value="ECO:0007669"/>
    <property type="project" value="UniProtKB-KW"/>
</dbReference>
<evidence type="ECO:0000259" key="22">
    <source>
        <dbReference type="Pfam" id="PF00912"/>
    </source>
</evidence>
<dbReference type="InterPro" id="IPR001460">
    <property type="entry name" value="PCN-bd_Tpept"/>
</dbReference>
<evidence type="ECO:0000256" key="2">
    <source>
        <dbReference type="ARBA" id="ARBA00007739"/>
    </source>
</evidence>
<keyword evidence="14" id="KW-0511">Multifunctional enzyme</keyword>
<evidence type="ECO:0000256" key="5">
    <source>
        <dbReference type="ARBA" id="ARBA00022670"/>
    </source>
</evidence>
<evidence type="ECO:0000256" key="3">
    <source>
        <dbReference type="ARBA" id="ARBA00022475"/>
    </source>
</evidence>
<feature type="domain" description="Glycosyl transferase family 51" evidence="22">
    <location>
        <begin position="82"/>
        <end position="248"/>
    </location>
</feature>
<feature type="transmembrane region" description="Helical" evidence="20">
    <location>
        <begin position="31"/>
        <end position="51"/>
    </location>
</feature>
<evidence type="ECO:0000259" key="21">
    <source>
        <dbReference type="Pfam" id="PF00905"/>
    </source>
</evidence>
<evidence type="ECO:0000256" key="8">
    <source>
        <dbReference type="ARBA" id="ARBA00022692"/>
    </source>
</evidence>
<evidence type="ECO:0000256" key="7">
    <source>
        <dbReference type="ARBA" id="ARBA00022679"/>
    </source>
</evidence>
<dbReference type="Gene3D" id="3.40.710.10">
    <property type="entry name" value="DD-peptidase/beta-lactamase superfamily"/>
    <property type="match status" value="1"/>
</dbReference>
<keyword evidence="15" id="KW-0961">Cell wall biogenesis/degradation</keyword>
<evidence type="ECO:0000256" key="11">
    <source>
        <dbReference type="ARBA" id="ARBA00022984"/>
    </source>
</evidence>
<dbReference type="GO" id="GO:0009252">
    <property type="term" value="P:peptidoglycan biosynthetic process"/>
    <property type="evidence" value="ECO:0007669"/>
    <property type="project" value="UniProtKB-KW"/>
</dbReference>
<evidence type="ECO:0000256" key="19">
    <source>
        <dbReference type="SAM" id="MobiDB-lite"/>
    </source>
</evidence>
<dbReference type="GO" id="GO:0006508">
    <property type="term" value="P:proteolysis"/>
    <property type="evidence" value="ECO:0007669"/>
    <property type="project" value="UniProtKB-KW"/>
</dbReference>
<dbReference type="Gene3D" id="1.10.3810.10">
    <property type="entry name" value="Biosynthetic peptidoglycan transglycosylase-like"/>
    <property type="match status" value="1"/>
</dbReference>
<evidence type="ECO:0000256" key="20">
    <source>
        <dbReference type="SAM" id="Phobius"/>
    </source>
</evidence>
<evidence type="ECO:0000256" key="1">
    <source>
        <dbReference type="ARBA" id="ARBA00007090"/>
    </source>
</evidence>
<name>A0A0M2SZU3_9BACI</name>
<comment type="similarity">
    <text evidence="1">In the C-terminal section; belongs to the transpeptidase family.</text>
</comment>
<dbReference type="InterPro" id="IPR050396">
    <property type="entry name" value="Glycosyltr_51/Transpeptidase"/>
</dbReference>
<dbReference type="PANTHER" id="PTHR32282:SF32">
    <property type="entry name" value="PENICILLIN-BINDING PROTEIN 2A"/>
    <property type="match status" value="1"/>
</dbReference>
<dbReference type="PATRIC" id="fig|1408103.3.peg.1767"/>
<protein>
    <submittedName>
        <fullName evidence="23">Penicillin-binding protein</fullName>
    </submittedName>
</protein>
<dbReference type="AlphaFoldDB" id="A0A0M2SZU3"/>
<dbReference type="Proteomes" id="UP000034166">
    <property type="component" value="Unassembled WGS sequence"/>
</dbReference>
<evidence type="ECO:0000256" key="6">
    <source>
        <dbReference type="ARBA" id="ARBA00022676"/>
    </source>
</evidence>
<organism evidence="23 24">
    <name type="scientific">Mesobacillus campisalis</name>
    <dbReference type="NCBI Taxonomy" id="1408103"/>
    <lineage>
        <taxon>Bacteria</taxon>
        <taxon>Bacillati</taxon>
        <taxon>Bacillota</taxon>
        <taxon>Bacilli</taxon>
        <taxon>Bacillales</taxon>
        <taxon>Bacillaceae</taxon>
        <taxon>Mesobacillus</taxon>
    </lineage>
</organism>
<dbReference type="Pfam" id="PF00912">
    <property type="entry name" value="Transgly"/>
    <property type="match status" value="1"/>
</dbReference>
<evidence type="ECO:0000256" key="4">
    <source>
        <dbReference type="ARBA" id="ARBA00022645"/>
    </source>
</evidence>
<evidence type="ECO:0000256" key="9">
    <source>
        <dbReference type="ARBA" id="ARBA00022801"/>
    </source>
</evidence>
<keyword evidence="13 20" id="KW-0472">Membrane</keyword>
<keyword evidence="8 20" id="KW-0812">Transmembrane</keyword>
<dbReference type="InterPro" id="IPR012338">
    <property type="entry name" value="Beta-lactam/transpept-like"/>
</dbReference>
<reference evidence="23 24" key="1">
    <citation type="submission" date="2015-04" db="EMBL/GenBank/DDBJ databases">
        <title>Taxonomic description and genome sequence of Bacillus campisalis sp. nov., a novel member of the genus Bacillus isolated from solar saltern.</title>
        <authorList>
            <person name="Mathan Kumar R."/>
            <person name="Kaur G."/>
            <person name="Kumar A."/>
            <person name="Singh N.K."/>
            <person name="Kaur N."/>
            <person name="Kumar N."/>
            <person name="Mayilraj S."/>
        </authorList>
    </citation>
    <scope>NUCLEOTIDE SEQUENCE [LARGE SCALE GENOMIC DNA]</scope>
    <source>
        <strain evidence="23 24">SA2-6</strain>
    </source>
</reference>
<comment type="catalytic activity">
    <reaction evidence="17">
        <text>[GlcNAc-(1-&gt;4)-Mur2Ac(oyl-L-Ala-gamma-D-Glu-L-Lys-D-Ala-D-Ala)](n)-di-trans,octa-cis-undecaprenyl diphosphate + beta-D-GlcNAc-(1-&gt;4)-Mur2Ac(oyl-L-Ala-gamma-D-Glu-L-Lys-D-Ala-D-Ala)-di-trans,octa-cis-undecaprenyl diphosphate = [GlcNAc-(1-&gt;4)-Mur2Ac(oyl-L-Ala-gamma-D-Glu-L-Lys-D-Ala-D-Ala)](n+1)-di-trans,octa-cis-undecaprenyl diphosphate + di-trans,octa-cis-undecaprenyl diphosphate + H(+)</text>
        <dbReference type="Rhea" id="RHEA:23708"/>
        <dbReference type="Rhea" id="RHEA-COMP:9602"/>
        <dbReference type="Rhea" id="RHEA-COMP:9603"/>
        <dbReference type="ChEBI" id="CHEBI:15378"/>
        <dbReference type="ChEBI" id="CHEBI:58405"/>
        <dbReference type="ChEBI" id="CHEBI:60033"/>
        <dbReference type="ChEBI" id="CHEBI:78435"/>
        <dbReference type="EC" id="2.4.99.28"/>
    </reaction>
</comment>
<dbReference type="GO" id="GO:0008955">
    <property type="term" value="F:peptidoglycan glycosyltransferase activity"/>
    <property type="evidence" value="ECO:0007669"/>
    <property type="project" value="UniProtKB-EC"/>
</dbReference>
<dbReference type="PANTHER" id="PTHR32282">
    <property type="entry name" value="BINDING PROTEIN TRANSPEPTIDASE, PUTATIVE-RELATED"/>
    <property type="match status" value="1"/>
</dbReference>
<dbReference type="GO" id="GO:0008658">
    <property type="term" value="F:penicillin binding"/>
    <property type="evidence" value="ECO:0007669"/>
    <property type="project" value="InterPro"/>
</dbReference>
<evidence type="ECO:0000256" key="18">
    <source>
        <dbReference type="SAM" id="Coils"/>
    </source>
</evidence>
<keyword evidence="24" id="KW-1185">Reference proteome</keyword>
<gene>
    <name evidence="23" type="ORF">WQ57_07835</name>
</gene>
<dbReference type="InterPro" id="IPR001264">
    <property type="entry name" value="Glyco_trans_51"/>
</dbReference>
<comment type="similarity">
    <text evidence="2">In the N-terminal section; belongs to the glycosyltransferase 51 family.</text>
</comment>
<keyword evidence="4" id="KW-0121">Carboxypeptidase</keyword>
<dbReference type="SUPFAM" id="SSF56601">
    <property type="entry name" value="beta-lactamase/transpeptidase-like"/>
    <property type="match status" value="1"/>
</dbReference>